<dbReference type="InParanoid" id="A0A165EK63"/>
<dbReference type="Proteomes" id="UP000076842">
    <property type="component" value="Unassembled WGS sequence"/>
</dbReference>
<gene>
    <name evidence="1" type="ORF">CALCODRAFT_362528</name>
</gene>
<sequence>MRRSVSIVLHPRDKARCSRSLARDGSCVTVGSSARSGEGRSRVSHVFPQYRSVLVMRSSSYCQMRTDRTYSKRDALGSCTRPLGVPSAFETLATCHLPLALPSARNALSYIPAHRWRQSPAPPVARDLTLAALYSDSVCSSMLTPGDQG</sequence>
<keyword evidence="2" id="KW-1185">Reference proteome</keyword>
<accession>A0A165EK63</accession>
<name>A0A165EK63_9BASI</name>
<evidence type="ECO:0000313" key="2">
    <source>
        <dbReference type="Proteomes" id="UP000076842"/>
    </source>
</evidence>
<dbReference type="EMBL" id="KV424002">
    <property type="protein sequence ID" value="KZT55035.1"/>
    <property type="molecule type" value="Genomic_DNA"/>
</dbReference>
<organism evidence="1 2">
    <name type="scientific">Calocera cornea HHB12733</name>
    <dbReference type="NCBI Taxonomy" id="1353952"/>
    <lineage>
        <taxon>Eukaryota</taxon>
        <taxon>Fungi</taxon>
        <taxon>Dikarya</taxon>
        <taxon>Basidiomycota</taxon>
        <taxon>Agaricomycotina</taxon>
        <taxon>Dacrymycetes</taxon>
        <taxon>Dacrymycetales</taxon>
        <taxon>Dacrymycetaceae</taxon>
        <taxon>Calocera</taxon>
    </lineage>
</organism>
<evidence type="ECO:0000313" key="1">
    <source>
        <dbReference type="EMBL" id="KZT55035.1"/>
    </source>
</evidence>
<proteinExistence type="predicted"/>
<protein>
    <submittedName>
        <fullName evidence="1">Uncharacterized protein</fullName>
    </submittedName>
</protein>
<dbReference type="AlphaFoldDB" id="A0A165EK63"/>
<reference evidence="1 2" key="1">
    <citation type="journal article" date="2016" name="Mol. Biol. Evol.">
        <title>Comparative Genomics of Early-Diverging Mushroom-Forming Fungi Provides Insights into the Origins of Lignocellulose Decay Capabilities.</title>
        <authorList>
            <person name="Nagy L.G."/>
            <person name="Riley R."/>
            <person name="Tritt A."/>
            <person name="Adam C."/>
            <person name="Daum C."/>
            <person name="Floudas D."/>
            <person name="Sun H."/>
            <person name="Yadav J.S."/>
            <person name="Pangilinan J."/>
            <person name="Larsson K.H."/>
            <person name="Matsuura K."/>
            <person name="Barry K."/>
            <person name="Labutti K."/>
            <person name="Kuo R."/>
            <person name="Ohm R.A."/>
            <person name="Bhattacharya S.S."/>
            <person name="Shirouzu T."/>
            <person name="Yoshinaga Y."/>
            <person name="Martin F.M."/>
            <person name="Grigoriev I.V."/>
            <person name="Hibbett D.S."/>
        </authorList>
    </citation>
    <scope>NUCLEOTIDE SEQUENCE [LARGE SCALE GENOMIC DNA]</scope>
    <source>
        <strain evidence="1 2">HHB12733</strain>
    </source>
</reference>